<dbReference type="InterPro" id="IPR017853">
    <property type="entry name" value="GH"/>
</dbReference>
<name>A0A074LN24_9BACT</name>
<dbReference type="GO" id="GO:0043169">
    <property type="term" value="F:cation binding"/>
    <property type="evidence" value="ECO:0007669"/>
    <property type="project" value="InterPro"/>
</dbReference>
<accession>A0A074LN24</accession>
<dbReference type="CDD" id="cd11338">
    <property type="entry name" value="AmyAc_CMD"/>
    <property type="match status" value="1"/>
</dbReference>
<dbReference type="AlphaFoldDB" id="A0A074LN24"/>
<evidence type="ECO:0000313" key="4">
    <source>
        <dbReference type="EMBL" id="KEO75307.1"/>
    </source>
</evidence>
<dbReference type="PANTHER" id="PTHR10357:SF210">
    <property type="entry name" value="MALTODEXTRIN GLUCOSIDASE"/>
    <property type="match status" value="1"/>
</dbReference>
<dbReference type="InterPro" id="IPR006048">
    <property type="entry name" value="A-amylase/branching_C"/>
</dbReference>
<protein>
    <recommendedName>
        <fullName evidence="3">Glycosyl hydrolase family 13 catalytic domain-containing protein</fullName>
    </recommendedName>
</protein>
<dbReference type="EMBL" id="JMIH01000013">
    <property type="protein sequence ID" value="KEO75307.1"/>
    <property type="molecule type" value="Genomic_DNA"/>
</dbReference>
<dbReference type="SMART" id="SM00642">
    <property type="entry name" value="Aamy"/>
    <property type="match status" value="1"/>
</dbReference>
<dbReference type="Gene3D" id="3.20.20.80">
    <property type="entry name" value="Glycosidases"/>
    <property type="match status" value="1"/>
</dbReference>
<comment type="caution">
    <text evidence="4">The sequence shown here is derived from an EMBL/GenBank/DDBJ whole genome shotgun (WGS) entry which is preliminary data.</text>
</comment>
<dbReference type="Pfam" id="PF00128">
    <property type="entry name" value="Alpha-amylase"/>
    <property type="match status" value="2"/>
</dbReference>
<dbReference type="GO" id="GO:0005975">
    <property type="term" value="P:carbohydrate metabolic process"/>
    <property type="evidence" value="ECO:0007669"/>
    <property type="project" value="InterPro"/>
</dbReference>
<proteinExistence type="predicted"/>
<dbReference type="PANTHER" id="PTHR10357">
    <property type="entry name" value="ALPHA-AMYLASE FAMILY MEMBER"/>
    <property type="match status" value="1"/>
</dbReference>
<dbReference type="SUPFAM" id="SSF51011">
    <property type="entry name" value="Glycosyl hydrolase domain"/>
    <property type="match status" value="1"/>
</dbReference>
<sequence length="645" mass="74401">MTILLVTLSCRSEQVLVNQEDDFGVQYSKEYSVSSTAFEDPPEWAKTAVWYQIFVERFRNGDPDNDPRPIDMVGAYPGVIPSGWSVTPWTQDWYEPDPYFKELDEAEDFVGNKISTLDQKLQARRYGGDLQGVLDQMDYLDSLGVSAIYFNPLNDAPSLHKYDARHWRHIDRNFGPDPENDTRIMAAETPEDLDTWKFTAADKMFLRVIEACHERGIKVILDYSWNHTGHTFWAWQDILEHQKASDFSDWYDVKLFDDPSTSMNEFEFSGWAGVPDLPEIKKTVHADMTKGINAYEGDLYSEAVKNHIFAITRRWLDPNGDGDPSDGVDGFRLDVAAEVPLGFWRQYREVVREVNPDAMLVGEVWWQQWPDTMIDPEPFLRGDIFDAPMNYRWYRAARHFFNASPDEISVSEFVDSLNSFRSNLREVSNHAMMNLTSSHDVPRTLTSLYNKTKNKYQAKPEENPDYKIHKPDAETYQTLRLLLAHQYTYIGAPHIWAGDEMGMWGADDPGTRKPLIWKDYNFSPETTHPLGKSRPKDEVVFDDEVFNYYRKLIRLRKDYPVLVLGDIDFIKVDDAAKVLAYSRYDGKDEAIAVFNTSEETKLIHLTVKTPLTYIDVLNDNVVNIEGTKINMLLEGRSSAVLVVSK</sequence>
<dbReference type="InterPro" id="IPR013780">
    <property type="entry name" value="Glyco_hydro_b"/>
</dbReference>
<dbReference type="SUPFAM" id="SSF51445">
    <property type="entry name" value="(Trans)glycosidases"/>
    <property type="match status" value="1"/>
</dbReference>
<dbReference type="STRING" id="1048983.EL17_01845"/>
<gene>
    <name evidence="4" type="ORF">EL17_01845</name>
</gene>
<keyword evidence="2" id="KW-0326">Glycosidase</keyword>
<dbReference type="InterPro" id="IPR006047">
    <property type="entry name" value="GH13_cat_dom"/>
</dbReference>
<organism evidence="4 5">
    <name type="scientific">Anditalea andensis</name>
    <dbReference type="NCBI Taxonomy" id="1048983"/>
    <lineage>
        <taxon>Bacteria</taxon>
        <taxon>Pseudomonadati</taxon>
        <taxon>Bacteroidota</taxon>
        <taxon>Cytophagia</taxon>
        <taxon>Cytophagales</taxon>
        <taxon>Cytophagaceae</taxon>
        <taxon>Anditalea</taxon>
    </lineage>
</organism>
<dbReference type="Proteomes" id="UP000027821">
    <property type="component" value="Unassembled WGS sequence"/>
</dbReference>
<keyword evidence="5" id="KW-1185">Reference proteome</keyword>
<evidence type="ECO:0000256" key="2">
    <source>
        <dbReference type="ARBA" id="ARBA00023295"/>
    </source>
</evidence>
<evidence type="ECO:0000259" key="3">
    <source>
        <dbReference type="SMART" id="SM00642"/>
    </source>
</evidence>
<dbReference type="eggNOG" id="COG0366">
    <property type="taxonomic scope" value="Bacteria"/>
</dbReference>
<reference evidence="4 5" key="1">
    <citation type="submission" date="2014-04" db="EMBL/GenBank/DDBJ databases">
        <title>Characterization and application of a salt tolerant electro-active bacterium.</title>
        <authorList>
            <person name="Yang L."/>
            <person name="Wei S."/>
            <person name="Tay Q.X.M."/>
        </authorList>
    </citation>
    <scope>NUCLEOTIDE SEQUENCE [LARGE SCALE GENOMIC DNA]</scope>
    <source>
        <strain evidence="4 5">LY1</strain>
    </source>
</reference>
<feature type="domain" description="Glycosyl hydrolase family 13 catalytic" evidence="3">
    <location>
        <begin position="52"/>
        <end position="556"/>
    </location>
</feature>
<keyword evidence="1" id="KW-0378">Hydrolase</keyword>
<dbReference type="GO" id="GO:0016798">
    <property type="term" value="F:hydrolase activity, acting on glycosyl bonds"/>
    <property type="evidence" value="ECO:0007669"/>
    <property type="project" value="UniProtKB-KW"/>
</dbReference>
<dbReference type="Pfam" id="PF02806">
    <property type="entry name" value="Alpha-amylase_C"/>
    <property type="match status" value="1"/>
</dbReference>
<evidence type="ECO:0000313" key="5">
    <source>
        <dbReference type="Proteomes" id="UP000027821"/>
    </source>
</evidence>
<evidence type="ECO:0000256" key="1">
    <source>
        <dbReference type="ARBA" id="ARBA00022801"/>
    </source>
</evidence>
<dbReference type="Gene3D" id="2.60.40.1180">
    <property type="entry name" value="Golgi alpha-mannosidase II"/>
    <property type="match status" value="1"/>
</dbReference>